<feature type="transmembrane region" description="Helical" evidence="7">
    <location>
        <begin position="235"/>
        <end position="261"/>
    </location>
</feature>
<dbReference type="RefSeq" id="WP_216943378.1">
    <property type="nucleotide sequence ID" value="NZ_JAHQCR010000072.1"/>
</dbReference>
<sequence>MTQFIIQRIYQTVIVLFILSLFCFLLIHMIPGNPVLTILGDEATPEEIRMLTEELGLDRPLPMQYLSWLGGVVQGDLGTSIIYREDVKDLILKRLPPTVHIGITSFIISIVAGVPLGVIAAVKRGGWIDGFITTSSNFSMAIPNFWLGILGIYLFALNLGWLPVQGYVSPTEDFWASQRYVIMPSLVLGLSTMAILARQARSSMLEVIRPDYIRTAISKGIKTRVVIRKHALKNAIIPVVTIAGLMLPNIVGGSVIIEQVFNVNGIGRLVLQSVFNQDIVVVQGCLIVLAIAVAAANLLVDLSYGYFDPRIRYK</sequence>
<reference evidence="9 10" key="1">
    <citation type="submission" date="2021-06" db="EMBL/GenBank/DDBJ databases">
        <title>Bacillus sp. RD4P76, an endophyte from a halophyte.</title>
        <authorList>
            <person name="Sun J.-Q."/>
        </authorList>
    </citation>
    <scope>NUCLEOTIDE SEQUENCE [LARGE SCALE GENOMIC DNA]</scope>
    <source>
        <strain evidence="9 10">JCM 17098</strain>
    </source>
</reference>
<evidence type="ECO:0000256" key="7">
    <source>
        <dbReference type="RuleBase" id="RU363032"/>
    </source>
</evidence>
<feature type="domain" description="ABC transmembrane type-1" evidence="8">
    <location>
        <begin position="95"/>
        <end position="300"/>
    </location>
</feature>
<name>A0ABS6JYL5_9BACI</name>
<evidence type="ECO:0000256" key="6">
    <source>
        <dbReference type="ARBA" id="ARBA00023136"/>
    </source>
</evidence>
<dbReference type="Pfam" id="PF19300">
    <property type="entry name" value="BPD_transp_1_N"/>
    <property type="match status" value="1"/>
</dbReference>
<keyword evidence="5 7" id="KW-1133">Transmembrane helix</keyword>
<feature type="transmembrane region" description="Helical" evidence="7">
    <location>
        <begin position="181"/>
        <end position="197"/>
    </location>
</feature>
<accession>A0ABS6JYL5</accession>
<dbReference type="InterPro" id="IPR000515">
    <property type="entry name" value="MetI-like"/>
</dbReference>
<comment type="caution">
    <text evidence="9">The sequence shown here is derived from an EMBL/GenBank/DDBJ whole genome shotgun (WGS) entry which is preliminary data.</text>
</comment>
<keyword evidence="4 7" id="KW-0812">Transmembrane</keyword>
<dbReference type="InterPro" id="IPR045621">
    <property type="entry name" value="BPD_transp_1_N"/>
</dbReference>
<feature type="transmembrane region" description="Helical" evidence="7">
    <location>
        <begin position="281"/>
        <end position="307"/>
    </location>
</feature>
<organism evidence="9 10">
    <name type="scientific">Evansella alkalicola</name>
    <dbReference type="NCBI Taxonomy" id="745819"/>
    <lineage>
        <taxon>Bacteria</taxon>
        <taxon>Bacillati</taxon>
        <taxon>Bacillota</taxon>
        <taxon>Bacilli</taxon>
        <taxon>Bacillales</taxon>
        <taxon>Bacillaceae</taxon>
        <taxon>Evansella</taxon>
    </lineage>
</organism>
<keyword evidence="10" id="KW-1185">Reference proteome</keyword>
<protein>
    <submittedName>
        <fullName evidence="9">ABC transporter permease</fullName>
    </submittedName>
</protein>
<feature type="transmembrane region" description="Helical" evidence="7">
    <location>
        <begin position="99"/>
        <end position="122"/>
    </location>
</feature>
<feature type="transmembrane region" description="Helical" evidence="7">
    <location>
        <begin position="143"/>
        <end position="161"/>
    </location>
</feature>
<dbReference type="Pfam" id="PF00528">
    <property type="entry name" value="BPD_transp_1"/>
    <property type="match status" value="1"/>
</dbReference>
<evidence type="ECO:0000313" key="10">
    <source>
        <dbReference type="Proteomes" id="UP000790580"/>
    </source>
</evidence>
<dbReference type="EMBL" id="JAHQCR010000072">
    <property type="protein sequence ID" value="MBU9723181.1"/>
    <property type="molecule type" value="Genomic_DNA"/>
</dbReference>
<comment type="subcellular location">
    <subcellularLocation>
        <location evidence="1 7">Cell membrane</location>
        <topology evidence="1 7">Multi-pass membrane protein</topology>
    </subcellularLocation>
</comment>
<proteinExistence type="inferred from homology"/>
<gene>
    <name evidence="9" type="ORF">KS407_17320</name>
</gene>
<dbReference type="CDD" id="cd06261">
    <property type="entry name" value="TM_PBP2"/>
    <property type="match status" value="1"/>
</dbReference>
<keyword evidence="2 7" id="KW-0813">Transport</keyword>
<feature type="transmembrane region" description="Helical" evidence="7">
    <location>
        <begin position="12"/>
        <end position="30"/>
    </location>
</feature>
<keyword evidence="3" id="KW-1003">Cell membrane</keyword>
<evidence type="ECO:0000313" key="9">
    <source>
        <dbReference type="EMBL" id="MBU9723181.1"/>
    </source>
</evidence>
<dbReference type="PANTHER" id="PTHR43163">
    <property type="entry name" value="DIPEPTIDE TRANSPORT SYSTEM PERMEASE PROTEIN DPPB-RELATED"/>
    <property type="match status" value="1"/>
</dbReference>
<dbReference type="PROSITE" id="PS50928">
    <property type="entry name" value="ABC_TM1"/>
    <property type="match status" value="1"/>
</dbReference>
<evidence type="ECO:0000256" key="3">
    <source>
        <dbReference type="ARBA" id="ARBA00022475"/>
    </source>
</evidence>
<keyword evidence="6 7" id="KW-0472">Membrane</keyword>
<evidence type="ECO:0000259" key="8">
    <source>
        <dbReference type="PROSITE" id="PS50928"/>
    </source>
</evidence>
<dbReference type="Proteomes" id="UP000790580">
    <property type="component" value="Unassembled WGS sequence"/>
</dbReference>
<evidence type="ECO:0000256" key="2">
    <source>
        <dbReference type="ARBA" id="ARBA00022448"/>
    </source>
</evidence>
<evidence type="ECO:0000256" key="4">
    <source>
        <dbReference type="ARBA" id="ARBA00022692"/>
    </source>
</evidence>
<dbReference type="PANTHER" id="PTHR43163:SF6">
    <property type="entry name" value="DIPEPTIDE TRANSPORT SYSTEM PERMEASE PROTEIN DPPB-RELATED"/>
    <property type="match status" value="1"/>
</dbReference>
<comment type="similarity">
    <text evidence="7">Belongs to the binding-protein-dependent transport system permease family.</text>
</comment>
<evidence type="ECO:0000256" key="1">
    <source>
        <dbReference type="ARBA" id="ARBA00004651"/>
    </source>
</evidence>
<evidence type="ECO:0000256" key="5">
    <source>
        <dbReference type="ARBA" id="ARBA00022989"/>
    </source>
</evidence>